<feature type="non-terminal residue" evidence="1">
    <location>
        <position position="1"/>
    </location>
</feature>
<evidence type="ECO:0008006" key="3">
    <source>
        <dbReference type="Google" id="ProtNLM"/>
    </source>
</evidence>
<dbReference type="SUPFAM" id="SSF51197">
    <property type="entry name" value="Clavaminate synthase-like"/>
    <property type="match status" value="1"/>
</dbReference>
<accession>A0A9P5TYY5</accession>
<dbReference type="Gene3D" id="2.60.120.650">
    <property type="entry name" value="Cupin"/>
    <property type="match status" value="1"/>
</dbReference>
<comment type="caution">
    <text evidence="1">The sequence shown here is derived from an EMBL/GenBank/DDBJ whole genome shotgun (WGS) entry which is preliminary data.</text>
</comment>
<dbReference type="EMBL" id="JADNRY010000339">
    <property type="protein sequence ID" value="KAF9058878.1"/>
    <property type="molecule type" value="Genomic_DNA"/>
</dbReference>
<evidence type="ECO:0000313" key="1">
    <source>
        <dbReference type="EMBL" id="KAF9058878.1"/>
    </source>
</evidence>
<dbReference type="OrthoDB" id="3270451at2759"/>
<dbReference type="Proteomes" id="UP000772434">
    <property type="component" value="Unassembled WGS sequence"/>
</dbReference>
<name>A0A9P5TYY5_9AGAR</name>
<feature type="non-terminal residue" evidence="1">
    <location>
        <position position="200"/>
    </location>
</feature>
<keyword evidence="2" id="KW-1185">Reference proteome</keyword>
<sequence>HYCHVDCQGQVTFVYDKAGVKLWTIAVPIKETDMGSTYAFSGSYSRYDFSNDQKWRIYNILLRPGDLLIMNPGVLHYVLTLEDAICLGGHAYSSQTLQATAFAIFHSFVASDILTNTTHFHAVEGLQSITSYWKTNIVDNATHFKNLVKRSSHIIPHLPNLLILRDLVGCFSLLNLMMLGSILDVRRYFEEDREMDLWDH</sequence>
<proteinExistence type="predicted"/>
<gene>
    <name evidence="1" type="ORF">BDP27DRAFT_1198527</name>
</gene>
<protein>
    <recommendedName>
        <fullName evidence="3">JmjC domain-containing protein</fullName>
    </recommendedName>
</protein>
<reference evidence="1" key="1">
    <citation type="submission" date="2020-11" db="EMBL/GenBank/DDBJ databases">
        <authorList>
            <consortium name="DOE Joint Genome Institute"/>
            <person name="Ahrendt S."/>
            <person name="Riley R."/>
            <person name="Andreopoulos W."/>
            <person name="Labutti K."/>
            <person name="Pangilinan J."/>
            <person name="Ruiz-Duenas F.J."/>
            <person name="Barrasa J.M."/>
            <person name="Sanchez-Garcia M."/>
            <person name="Camarero S."/>
            <person name="Miyauchi S."/>
            <person name="Serrano A."/>
            <person name="Linde D."/>
            <person name="Babiker R."/>
            <person name="Drula E."/>
            <person name="Ayuso-Fernandez I."/>
            <person name="Pacheco R."/>
            <person name="Padilla G."/>
            <person name="Ferreira P."/>
            <person name="Barriuso J."/>
            <person name="Kellner H."/>
            <person name="Castanera R."/>
            <person name="Alfaro M."/>
            <person name="Ramirez L."/>
            <person name="Pisabarro A.G."/>
            <person name="Kuo A."/>
            <person name="Tritt A."/>
            <person name="Lipzen A."/>
            <person name="He G."/>
            <person name="Yan M."/>
            <person name="Ng V."/>
            <person name="Cullen D."/>
            <person name="Martin F."/>
            <person name="Rosso M.-N."/>
            <person name="Henrissat B."/>
            <person name="Hibbett D."/>
            <person name="Martinez A.T."/>
            <person name="Grigoriev I.V."/>
        </authorList>
    </citation>
    <scope>NUCLEOTIDE SEQUENCE</scope>
    <source>
        <strain evidence="1">AH 40177</strain>
    </source>
</reference>
<organism evidence="1 2">
    <name type="scientific">Rhodocollybia butyracea</name>
    <dbReference type="NCBI Taxonomy" id="206335"/>
    <lineage>
        <taxon>Eukaryota</taxon>
        <taxon>Fungi</taxon>
        <taxon>Dikarya</taxon>
        <taxon>Basidiomycota</taxon>
        <taxon>Agaricomycotina</taxon>
        <taxon>Agaricomycetes</taxon>
        <taxon>Agaricomycetidae</taxon>
        <taxon>Agaricales</taxon>
        <taxon>Marasmiineae</taxon>
        <taxon>Omphalotaceae</taxon>
        <taxon>Rhodocollybia</taxon>
    </lineage>
</organism>
<evidence type="ECO:0000313" key="2">
    <source>
        <dbReference type="Proteomes" id="UP000772434"/>
    </source>
</evidence>
<dbReference type="AlphaFoldDB" id="A0A9P5TYY5"/>